<protein>
    <submittedName>
        <fullName evidence="5">Sulfatase</fullName>
    </submittedName>
</protein>
<sequence length="477" mass="53809">MAVASPNVLLMTCHDLGRYLGCYGADVETPNLDAFAERGVLFENHFVTAPQCSPSRGSFMTGRHPHVNGLMGLAHGDWELHDGERILPHYLGERGYETHLFGLQHITQDTDRLDYDYVHSEGNLYPGVSPAVHQANRARNVADVVSGFLERDGFDAPFFATIGFFELHRVEEKNGRFGFDSDHYETDDPDEVRPPTYLPDRRGIRQDLAEMHGMVRAVDDAVGSILEALEETGLDEETLVVFTTEHGIAFPRAKGSCYDPGIEAALLLRYPGVADDGTRYDELLSNVDVLPTILELVARADNGGDEQEDPDSGGSEGGGGNTDEYEQFDDIDGRSFCPLLTDDEADEYDPRDRIFAGMTWHDMFNPVRAIRTERYKYIRNFWHLPKVYLTKDVFASEAGRAVRETDGVPPRPYEELYDLAESPQEDENVVFEPRYQDVRERLSRELQEWMETTDDPLLDGPVVPGDYDEITTWSHES</sequence>
<keyword evidence="2" id="KW-0378">Hydrolase</keyword>
<evidence type="ECO:0000256" key="3">
    <source>
        <dbReference type="SAM" id="MobiDB-lite"/>
    </source>
</evidence>
<evidence type="ECO:0000256" key="1">
    <source>
        <dbReference type="ARBA" id="ARBA00008779"/>
    </source>
</evidence>
<dbReference type="InterPro" id="IPR017850">
    <property type="entry name" value="Alkaline_phosphatase_core_sf"/>
</dbReference>
<feature type="region of interest" description="Disordered" evidence="3">
    <location>
        <begin position="301"/>
        <end position="328"/>
    </location>
</feature>
<dbReference type="Proteomes" id="UP000011607">
    <property type="component" value="Unassembled WGS sequence"/>
</dbReference>
<reference evidence="5 6" key="1">
    <citation type="journal article" date="2014" name="PLoS Genet.">
        <title>Phylogenetically driven sequencing of extremely halophilic archaea reveals strategies for static and dynamic osmo-response.</title>
        <authorList>
            <person name="Becker E.A."/>
            <person name="Seitzer P.M."/>
            <person name="Tritt A."/>
            <person name="Larsen D."/>
            <person name="Krusor M."/>
            <person name="Yao A.I."/>
            <person name="Wu D."/>
            <person name="Madern D."/>
            <person name="Eisen J.A."/>
            <person name="Darling A.E."/>
            <person name="Facciotti M.T."/>
        </authorList>
    </citation>
    <scope>NUCLEOTIDE SEQUENCE [LARGE SCALE GENOMIC DNA]</scope>
    <source>
        <strain evidence="5 6">JCM 10879</strain>
    </source>
</reference>
<dbReference type="SUPFAM" id="SSF53649">
    <property type="entry name" value="Alkaline phosphatase-like"/>
    <property type="match status" value="1"/>
</dbReference>
<dbReference type="EMBL" id="AOMA01000108">
    <property type="protein sequence ID" value="EMA37235.1"/>
    <property type="molecule type" value="Genomic_DNA"/>
</dbReference>
<dbReference type="GO" id="GO:0004065">
    <property type="term" value="F:arylsulfatase activity"/>
    <property type="evidence" value="ECO:0007669"/>
    <property type="project" value="TreeGrafter"/>
</dbReference>
<evidence type="ECO:0000259" key="4">
    <source>
        <dbReference type="Pfam" id="PF00884"/>
    </source>
</evidence>
<dbReference type="eggNOG" id="arCOG02785">
    <property type="taxonomic scope" value="Archaea"/>
</dbReference>
<dbReference type="InterPro" id="IPR050738">
    <property type="entry name" value="Sulfatase"/>
</dbReference>
<dbReference type="PANTHER" id="PTHR42693:SF53">
    <property type="entry name" value="ENDO-4-O-SULFATASE"/>
    <property type="match status" value="1"/>
</dbReference>
<proteinExistence type="inferred from homology"/>
<dbReference type="Gene3D" id="3.40.720.10">
    <property type="entry name" value="Alkaline Phosphatase, subunit A"/>
    <property type="match status" value="1"/>
</dbReference>
<dbReference type="Pfam" id="PF00884">
    <property type="entry name" value="Sulfatase"/>
    <property type="match status" value="1"/>
</dbReference>
<name>M0LYP5_9EURY</name>
<feature type="domain" description="Sulfatase N-terminal" evidence="4">
    <location>
        <begin position="6"/>
        <end position="296"/>
    </location>
</feature>
<comment type="caution">
    <text evidence="5">The sequence shown here is derived from an EMBL/GenBank/DDBJ whole genome shotgun (WGS) entry which is preliminary data.</text>
</comment>
<gene>
    <name evidence="5" type="ORF">C446_11020</name>
</gene>
<dbReference type="RefSeq" id="WP_006673113.1">
    <property type="nucleotide sequence ID" value="NZ_AOMA01000108.1"/>
</dbReference>
<dbReference type="AlphaFoldDB" id="M0LYP5"/>
<dbReference type="OrthoDB" id="145229at2157"/>
<keyword evidence="6" id="KW-1185">Reference proteome</keyword>
<dbReference type="STRING" id="1227454.C446_11020"/>
<accession>M0LYP5</accession>
<dbReference type="PANTHER" id="PTHR42693">
    <property type="entry name" value="ARYLSULFATASE FAMILY MEMBER"/>
    <property type="match status" value="1"/>
</dbReference>
<evidence type="ECO:0000313" key="6">
    <source>
        <dbReference type="Proteomes" id="UP000011607"/>
    </source>
</evidence>
<comment type="similarity">
    <text evidence="1">Belongs to the sulfatase family.</text>
</comment>
<evidence type="ECO:0000256" key="2">
    <source>
        <dbReference type="ARBA" id="ARBA00022801"/>
    </source>
</evidence>
<dbReference type="PATRIC" id="fig|1227454.3.peg.2239"/>
<organism evidence="5 6">
    <name type="scientific">Halobiforma nitratireducens JCM 10879</name>
    <dbReference type="NCBI Taxonomy" id="1227454"/>
    <lineage>
        <taxon>Archaea</taxon>
        <taxon>Methanobacteriati</taxon>
        <taxon>Methanobacteriota</taxon>
        <taxon>Stenosarchaea group</taxon>
        <taxon>Halobacteria</taxon>
        <taxon>Halobacteriales</taxon>
        <taxon>Natrialbaceae</taxon>
        <taxon>Halobiforma</taxon>
    </lineage>
</organism>
<dbReference type="InterPro" id="IPR000917">
    <property type="entry name" value="Sulfatase_N"/>
</dbReference>
<evidence type="ECO:0000313" key="5">
    <source>
        <dbReference type="EMBL" id="EMA37235.1"/>
    </source>
</evidence>
<dbReference type="CDD" id="cd16027">
    <property type="entry name" value="SGSH"/>
    <property type="match status" value="1"/>
</dbReference>